<protein>
    <recommendedName>
        <fullName evidence="4">Lipoprotein</fullName>
    </recommendedName>
</protein>
<organism evidence="2 3">
    <name type="scientific">Nannocystis bainbridge</name>
    <dbReference type="NCBI Taxonomy" id="2995303"/>
    <lineage>
        <taxon>Bacteria</taxon>
        <taxon>Pseudomonadati</taxon>
        <taxon>Myxococcota</taxon>
        <taxon>Polyangia</taxon>
        <taxon>Nannocystales</taxon>
        <taxon>Nannocystaceae</taxon>
        <taxon>Nannocystis</taxon>
    </lineage>
</organism>
<dbReference type="EMBL" id="JAQNDL010000005">
    <property type="protein sequence ID" value="MDC0723444.1"/>
    <property type="molecule type" value="Genomic_DNA"/>
</dbReference>
<feature type="signal peptide" evidence="1">
    <location>
        <begin position="1"/>
        <end position="23"/>
    </location>
</feature>
<keyword evidence="1" id="KW-0732">Signal</keyword>
<name>A0ABT5EDQ1_9BACT</name>
<evidence type="ECO:0000256" key="1">
    <source>
        <dbReference type="SAM" id="SignalP"/>
    </source>
</evidence>
<accession>A0ABT5EDQ1</accession>
<proteinExistence type="predicted"/>
<dbReference type="Proteomes" id="UP001221686">
    <property type="component" value="Unassembled WGS sequence"/>
</dbReference>
<feature type="chain" id="PRO_5046312351" description="Lipoprotein" evidence="1">
    <location>
        <begin position="24"/>
        <end position="163"/>
    </location>
</feature>
<gene>
    <name evidence="2" type="ORF">POL25_41570</name>
</gene>
<dbReference type="RefSeq" id="WP_272091985.1">
    <property type="nucleotide sequence ID" value="NZ_JAQNDL010000005.1"/>
</dbReference>
<keyword evidence="3" id="KW-1185">Reference proteome</keyword>
<sequence length="163" mass="17399">MVPCIRTALSSSVLVAAVVTAGACTPEEDPSPYVEIDTPIATDNGQFSIALRAAEGRAWPDYVGPTALAADIEVGPDPVPDDPQFNGDVPQPPFTLALAPGWRARHESEAALAAEAWPVTPDGFKWMVSLEFTTPGDWVLPLTVSDALGREDHAELVFHIEPR</sequence>
<comment type="caution">
    <text evidence="2">The sequence shown here is derived from an EMBL/GenBank/DDBJ whole genome shotgun (WGS) entry which is preliminary data.</text>
</comment>
<evidence type="ECO:0008006" key="4">
    <source>
        <dbReference type="Google" id="ProtNLM"/>
    </source>
</evidence>
<evidence type="ECO:0000313" key="3">
    <source>
        <dbReference type="Proteomes" id="UP001221686"/>
    </source>
</evidence>
<evidence type="ECO:0000313" key="2">
    <source>
        <dbReference type="EMBL" id="MDC0723444.1"/>
    </source>
</evidence>
<reference evidence="2 3" key="1">
    <citation type="submission" date="2022-11" db="EMBL/GenBank/DDBJ databases">
        <title>Minimal conservation of predation-associated metabolite biosynthetic gene clusters underscores biosynthetic potential of Myxococcota including descriptions for ten novel species: Archangium lansinium sp. nov., Myxococcus landrumus sp. nov., Nannocystis bai.</title>
        <authorList>
            <person name="Ahearne A."/>
            <person name="Stevens C."/>
            <person name="Dowd S."/>
        </authorList>
    </citation>
    <scope>NUCLEOTIDE SEQUENCE [LARGE SCALE GENOMIC DNA]</scope>
    <source>
        <strain evidence="2 3">BB15-2</strain>
    </source>
</reference>
<dbReference type="PROSITE" id="PS51257">
    <property type="entry name" value="PROKAR_LIPOPROTEIN"/>
    <property type="match status" value="1"/>
</dbReference>